<dbReference type="AlphaFoldDB" id="A0A1V1NVF0"/>
<evidence type="ECO:0000313" key="1">
    <source>
        <dbReference type="EMBL" id="ETR66531.1"/>
    </source>
</evidence>
<organism evidence="1 2">
    <name type="scientific">Candidatus Magnetoglobus multicellularis str. Araruama</name>
    <dbReference type="NCBI Taxonomy" id="890399"/>
    <lineage>
        <taxon>Bacteria</taxon>
        <taxon>Pseudomonadati</taxon>
        <taxon>Thermodesulfobacteriota</taxon>
        <taxon>Desulfobacteria</taxon>
        <taxon>Desulfobacterales</taxon>
        <taxon>Desulfobacteraceae</taxon>
        <taxon>Candidatus Magnetoglobus</taxon>
    </lineage>
</organism>
<evidence type="ECO:0000313" key="2">
    <source>
        <dbReference type="Proteomes" id="UP000189670"/>
    </source>
</evidence>
<proteinExistence type="predicted"/>
<gene>
    <name evidence="1" type="ORF">OMM_12681</name>
</gene>
<sequence length="79" mass="9210">MSFAATTITEHYINIGEERGEKIGEKRGEKRGLLKGKLQTIQELYEKNIIQKDIFLEMSTSIQEEIKRLTARSRRKAKK</sequence>
<accession>A0A1V1NVF0</accession>
<dbReference type="Proteomes" id="UP000189670">
    <property type="component" value="Unassembled WGS sequence"/>
</dbReference>
<name>A0A1V1NVF0_9BACT</name>
<dbReference type="EMBL" id="ATBP01001926">
    <property type="protein sequence ID" value="ETR66531.1"/>
    <property type="molecule type" value="Genomic_DNA"/>
</dbReference>
<reference evidence="2" key="1">
    <citation type="submission" date="2012-11" db="EMBL/GenBank/DDBJ databases">
        <authorList>
            <person name="Lucero-Rivera Y.E."/>
            <person name="Tovar-Ramirez D."/>
        </authorList>
    </citation>
    <scope>NUCLEOTIDE SEQUENCE [LARGE SCALE GENOMIC DNA]</scope>
    <source>
        <strain evidence="2">Araruama</strain>
    </source>
</reference>
<protein>
    <submittedName>
        <fullName evidence="1">Uncharacterized protein</fullName>
    </submittedName>
</protein>
<comment type="caution">
    <text evidence="1">The sequence shown here is derived from an EMBL/GenBank/DDBJ whole genome shotgun (WGS) entry which is preliminary data.</text>
</comment>